<evidence type="ECO:0000313" key="2">
    <source>
        <dbReference type="Proteomes" id="UP000016935"/>
    </source>
</evidence>
<evidence type="ECO:0000313" key="1">
    <source>
        <dbReference type="EMBL" id="EOA90381.1"/>
    </source>
</evidence>
<organism evidence="1 2">
    <name type="scientific">Exserohilum turcicum (strain 28A)</name>
    <name type="common">Northern leaf blight fungus</name>
    <name type="synonym">Setosphaeria turcica</name>
    <dbReference type="NCBI Taxonomy" id="671987"/>
    <lineage>
        <taxon>Eukaryota</taxon>
        <taxon>Fungi</taxon>
        <taxon>Dikarya</taxon>
        <taxon>Ascomycota</taxon>
        <taxon>Pezizomycotina</taxon>
        <taxon>Dothideomycetes</taxon>
        <taxon>Pleosporomycetidae</taxon>
        <taxon>Pleosporales</taxon>
        <taxon>Pleosporineae</taxon>
        <taxon>Pleosporaceae</taxon>
        <taxon>Exserohilum</taxon>
    </lineage>
</organism>
<dbReference type="Proteomes" id="UP000016935">
    <property type="component" value="Unassembled WGS sequence"/>
</dbReference>
<reference evidence="1 2" key="1">
    <citation type="journal article" date="2012" name="PLoS Pathog.">
        <title>Diverse lifestyles and strategies of plant pathogenesis encoded in the genomes of eighteen Dothideomycetes fungi.</title>
        <authorList>
            <person name="Ohm R.A."/>
            <person name="Feau N."/>
            <person name="Henrissat B."/>
            <person name="Schoch C.L."/>
            <person name="Horwitz B.A."/>
            <person name="Barry K.W."/>
            <person name="Condon B.J."/>
            <person name="Copeland A.C."/>
            <person name="Dhillon B."/>
            <person name="Glaser F."/>
            <person name="Hesse C.N."/>
            <person name="Kosti I."/>
            <person name="LaButti K."/>
            <person name="Lindquist E.A."/>
            <person name="Lucas S."/>
            <person name="Salamov A.A."/>
            <person name="Bradshaw R.E."/>
            <person name="Ciuffetti L."/>
            <person name="Hamelin R.C."/>
            <person name="Kema G.H.J."/>
            <person name="Lawrence C."/>
            <person name="Scott J.A."/>
            <person name="Spatafora J.W."/>
            <person name="Turgeon B.G."/>
            <person name="de Wit P.J.G.M."/>
            <person name="Zhong S."/>
            <person name="Goodwin S.B."/>
            <person name="Grigoriev I.V."/>
        </authorList>
    </citation>
    <scope>NUCLEOTIDE SEQUENCE [LARGE SCALE GENOMIC DNA]</scope>
    <source>
        <strain evidence="2">28A</strain>
    </source>
</reference>
<dbReference type="HOGENOM" id="CLU_2672669_0_0_1"/>
<protein>
    <submittedName>
        <fullName evidence="1">Uncharacterized protein</fullName>
    </submittedName>
</protein>
<gene>
    <name evidence="1" type="ORF">SETTUDRAFT_158973</name>
</gene>
<name>R0J0T6_EXST2</name>
<proteinExistence type="predicted"/>
<keyword evidence="2" id="KW-1185">Reference proteome</keyword>
<dbReference type="EMBL" id="KB908493">
    <property type="protein sequence ID" value="EOA90381.1"/>
    <property type="molecule type" value="Genomic_DNA"/>
</dbReference>
<reference evidence="1 2" key="2">
    <citation type="journal article" date="2013" name="PLoS Genet.">
        <title>Comparative genome structure, secondary metabolite, and effector coding capacity across Cochliobolus pathogens.</title>
        <authorList>
            <person name="Condon B.J."/>
            <person name="Leng Y."/>
            <person name="Wu D."/>
            <person name="Bushley K.E."/>
            <person name="Ohm R.A."/>
            <person name="Otillar R."/>
            <person name="Martin J."/>
            <person name="Schackwitz W."/>
            <person name="Grimwood J."/>
            <person name="MohdZainudin N."/>
            <person name="Xue C."/>
            <person name="Wang R."/>
            <person name="Manning V.A."/>
            <person name="Dhillon B."/>
            <person name="Tu Z.J."/>
            <person name="Steffenson B.J."/>
            <person name="Salamov A."/>
            <person name="Sun H."/>
            <person name="Lowry S."/>
            <person name="LaButti K."/>
            <person name="Han J."/>
            <person name="Copeland A."/>
            <person name="Lindquist E."/>
            <person name="Barry K."/>
            <person name="Schmutz J."/>
            <person name="Baker S.E."/>
            <person name="Ciuffetti L.M."/>
            <person name="Grigoriev I.V."/>
            <person name="Zhong S."/>
            <person name="Turgeon B.G."/>
        </authorList>
    </citation>
    <scope>NUCLEOTIDE SEQUENCE [LARGE SCALE GENOMIC DNA]</scope>
    <source>
        <strain evidence="2">28A</strain>
    </source>
</reference>
<dbReference type="RefSeq" id="XP_008022240.1">
    <property type="nucleotide sequence ID" value="XM_008024049.1"/>
</dbReference>
<dbReference type="AlphaFoldDB" id="R0J0T6"/>
<dbReference type="GeneID" id="19397888"/>
<accession>R0J0T6</accession>
<sequence>MSQASTHSNTAEGAVQSGGCQVCGAYEAVRTATVRKWSTECTEMQRQELGFQVIWILCNEEKAWLLWPRKKNKVL</sequence>